<dbReference type="Proteomes" id="UP000516305">
    <property type="component" value="Chromosome"/>
</dbReference>
<reference evidence="1 2" key="1">
    <citation type="submission" date="2020-08" db="EMBL/GenBank/DDBJ databases">
        <title>Croceimicrobium hydrocarbonivorans gen. nov., sp. nov., a novel marine bacterium isolated from a bacterial consortium that degrades polyethylene terephthalate.</title>
        <authorList>
            <person name="Liu R."/>
        </authorList>
    </citation>
    <scope>NUCLEOTIDE SEQUENCE [LARGE SCALE GENOMIC DNA]</scope>
    <source>
        <strain evidence="1 2">A20-9</strain>
    </source>
</reference>
<sequence length="76" mass="8577">MKFIHVEILTKDKLQKDVFLPLSAIGSIILTEDNIDITFDSAHLPNDYHYISVPVSTKTDLMEKAKQGVLDGYLDL</sequence>
<gene>
    <name evidence="1" type="ORF">H4K34_14820</name>
</gene>
<dbReference type="EMBL" id="CP060139">
    <property type="protein sequence ID" value="QNR23637.1"/>
    <property type="molecule type" value="Genomic_DNA"/>
</dbReference>
<keyword evidence="2" id="KW-1185">Reference proteome</keyword>
<evidence type="ECO:0000313" key="1">
    <source>
        <dbReference type="EMBL" id="QNR23637.1"/>
    </source>
</evidence>
<organism evidence="1 2">
    <name type="scientific">Croceimicrobium hydrocarbonivorans</name>
    <dbReference type="NCBI Taxonomy" id="2761580"/>
    <lineage>
        <taxon>Bacteria</taxon>
        <taxon>Pseudomonadati</taxon>
        <taxon>Bacteroidota</taxon>
        <taxon>Flavobacteriia</taxon>
        <taxon>Flavobacteriales</taxon>
        <taxon>Owenweeksiaceae</taxon>
        <taxon>Croceimicrobium</taxon>
    </lineage>
</organism>
<proteinExistence type="predicted"/>
<evidence type="ECO:0000313" key="2">
    <source>
        <dbReference type="Proteomes" id="UP000516305"/>
    </source>
</evidence>
<accession>A0A7H0VD39</accession>
<name>A0A7H0VD39_9FLAO</name>
<dbReference type="KEGG" id="chyd:H4K34_14820"/>
<protein>
    <submittedName>
        <fullName evidence="1">Uncharacterized protein</fullName>
    </submittedName>
</protein>
<dbReference type="RefSeq" id="WP_210758170.1">
    <property type="nucleotide sequence ID" value="NZ_CP060139.1"/>
</dbReference>
<dbReference type="AlphaFoldDB" id="A0A7H0VD39"/>